<evidence type="ECO:0000256" key="1">
    <source>
        <dbReference type="ARBA" id="ARBA00004196"/>
    </source>
</evidence>
<evidence type="ECO:0000313" key="7">
    <source>
        <dbReference type="Proteomes" id="UP000830167"/>
    </source>
</evidence>
<organism evidence="6 7">
    <name type="scientific">Fodinisporobacter ferrooxydans</name>
    <dbReference type="NCBI Taxonomy" id="2901836"/>
    <lineage>
        <taxon>Bacteria</taxon>
        <taxon>Bacillati</taxon>
        <taxon>Bacillota</taxon>
        <taxon>Bacilli</taxon>
        <taxon>Bacillales</taxon>
        <taxon>Alicyclobacillaceae</taxon>
        <taxon>Fodinisporobacter</taxon>
    </lineage>
</organism>
<feature type="coiled-coil region" evidence="3">
    <location>
        <begin position="205"/>
        <end position="246"/>
    </location>
</feature>
<dbReference type="Gene3D" id="2.40.30.170">
    <property type="match status" value="1"/>
</dbReference>
<dbReference type="SUPFAM" id="SSF111369">
    <property type="entry name" value="HlyD-like secretion proteins"/>
    <property type="match status" value="2"/>
</dbReference>
<reference evidence="6" key="1">
    <citation type="submission" date="2021-12" db="EMBL/GenBank/DDBJ databases">
        <title>Alicyclobacillaceae gen. nov., sp. nov., isolated from chalcocite enrichment system.</title>
        <authorList>
            <person name="Jiang Z."/>
        </authorList>
    </citation>
    <scope>NUCLEOTIDE SEQUENCE</scope>
    <source>
        <strain evidence="6">MYW30-H2</strain>
    </source>
</reference>
<gene>
    <name evidence="6" type="ORF">LSG31_07830</name>
</gene>
<accession>A0ABY4CSA5</accession>
<feature type="coiled-coil region" evidence="3">
    <location>
        <begin position="115"/>
        <end position="168"/>
    </location>
</feature>
<proteinExistence type="predicted"/>
<dbReference type="PANTHER" id="PTHR32347">
    <property type="entry name" value="EFFLUX SYSTEM COMPONENT YKNX-RELATED"/>
    <property type="match status" value="1"/>
</dbReference>
<dbReference type="InterPro" id="IPR050465">
    <property type="entry name" value="UPF0194_transport"/>
</dbReference>
<evidence type="ECO:0000256" key="4">
    <source>
        <dbReference type="SAM" id="MobiDB-lite"/>
    </source>
</evidence>
<evidence type="ECO:0000313" key="6">
    <source>
        <dbReference type="EMBL" id="UOF92103.1"/>
    </source>
</evidence>
<dbReference type="InterPro" id="IPR058792">
    <property type="entry name" value="Beta-barrel_RND_2"/>
</dbReference>
<dbReference type="RefSeq" id="WP_347438788.1">
    <property type="nucleotide sequence ID" value="NZ_CP089291.1"/>
</dbReference>
<dbReference type="Gene3D" id="2.40.50.100">
    <property type="match status" value="2"/>
</dbReference>
<evidence type="ECO:0000259" key="5">
    <source>
        <dbReference type="Pfam" id="PF25954"/>
    </source>
</evidence>
<evidence type="ECO:0000256" key="3">
    <source>
        <dbReference type="SAM" id="Coils"/>
    </source>
</evidence>
<keyword evidence="7" id="KW-1185">Reference proteome</keyword>
<dbReference type="Proteomes" id="UP000830167">
    <property type="component" value="Chromosome"/>
</dbReference>
<dbReference type="EMBL" id="CP089291">
    <property type="protein sequence ID" value="UOF92103.1"/>
    <property type="molecule type" value="Genomic_DNA"/>
</dbReference>
<dbReference type="Gene3D" id="2.40.420.20">
    <property type="match status" value="1"/>
</dbReference>
<name>A0ABY4CSA5_9BACL</name>
<dbReference type="Pfam" id="PF25954">
    <property type="entry name" value="Beta-barrel_RND_2"/>
    <property type="match status" value="1"/>
</dbReference>
<evidence type="ECO:0000256" key="2">
    <source>
        <dbReference type="ARBA" id="ARBA00023054"/>
    </source>
</evidence>
<feature type="coiled-coil region" evidence="3">
    <location>
        <begin position="282"/>
        <end position="439"/>
    </location>
</feature>
<protein>
    <submittedName>
        <fullName evidence="6">Efflux RND transporter periplasmic adaptor subunit</fullName>
    </submittedName>
</protein>
<keyword evidence="2 3" id="KW-0175">Coiled coil</keyword>
<sequence length="683" mass="70945">MAEISLKNTESTFSNMSNARKKKKIIGIALAGLIVAGSAFGIYEKVATPQNVLADMRIATVKRGDVAETVSASGTIQAATQIKLNFSSGNGKLTAVNVKVGDKVKAGQVLATLDDKQQQAQLANAQANLTSAEAKLAQAQEGATAQAIAQQKASLAAAQARLAQAQEAATPQAIAVQNTNVEKAKAALDGAKTAYQDQLAIFNDRSQDQQQLTNAQNQVDQAQTQLKNAQAGLDSANAKLAQAKEGPTASELHAAQVAVATAHDQLINAQQQQGLGGSYSQYLSATNAVNQAQANLANAENNLATLENGTDANVIAQDQAAVTQAQTAVEQAQSNLKAAQQNYNTTVQNYNDRNSAKAQLDQAKSSLDQAQASYDGAIAQLNQLQAPPDANVVKAAQAAVDQAQAQLDQLQASPDAAVIQAAQAIVDQAQAQVQQEQAIISGYTLRAPIDGVVTQVNGNLGEMTANNTPVIVLDDSNANDLQVLAQVSQTDIGKVQNGMDATFSTSTFQNKTFHGKVLMVYPEATTQNGVTTYNVLLSVDNREGLLKPGMTANITIQVGVHKNVLYVPSMALKEVNGKDGVMMESSSANETGTQATSTAADASGKKRKKNAAASANGAGLHFQPVKIGFYSPDKVEIVSGLKEGDKVAITLSTPSGPNNRPGAFGMGNRAFGGGFAGKGGKGH</sequence>
<feature type="compositionally biased region" description="Polar residues" evidence="4">
    <location>
        <begin position="584"/>
        <end position="600"/>
    </location>
</feature>
<feature type="region of interest" description="Disordered" evidence="4">
    <location>
        <begin position="583"/>
        <end position="615"/>
    </location>
</feature>
<dbReference type="SUPFAM" id="SSF56954">
    <property type="entry name" value="Outer membrane efflux proteins (OEP)"/>
    <property type="match status" value="1"/>
</dbReference>
<feature type="domain" description="CusB-like beta-barrel" evidence="5">
    <location>
        <begin position="484"/>
        <end position="557"/>
    </location>
</feature>
<comment type="subcellular location">
    <subcellularLocation>
        <location evidence="1">Cell envelope</location>
    </subcellularLocation>
</comment>